<evidence type="ECO:0000313" key="1">
    <source>
        <dbReference type="EMBL" id="WDE13041.1"/>
    </source>
</evidence>
<reference evidence="1 2" key="1">
    <citation type="journal article" date="2022" name="Mar. Drugs">
        <title>Bioassay-Guided Fractionation Leads to the Detection of Cholic Acid Generated by the Rare Thalassomonas sp.</title>
        <authorList>
            <person name="Pheiffer F."/>
            <person name="Schneider Y.K."/>
            <person name="Hansen E.H."/>
            <person name="Andersen J.H."/>
            <person name="Isaksson J."/>
            <person name="Busche T."/>
            <person name="R C."/>
            <person name="Kalinowski J."/>
            <person name="Zyl L.V."/>
            <person name="Trindade M."/>
        </authorList>
    </citation>
    <scope>NUCLEOTIDE SEQUENCE [LARGE SCALE GENOMIC DNA]</scope>
    <source>
        <strain evidence="1 2">A5K-61T</strain>
    </source>
</reference>
<sequence>MEVILLLVILALGAFSWLVWQLLRAKRFTRFKQTLEQEIKPKVVAHIIEELNEKRCQRFPNSQAHQEATIYFWCQYKSRILQAALEREIIDEKWLRATNNLRNSQHLFHVERHFLAKAANE</sequence>
<dbReference type="EMBL" id="CP059693">
    <property type="protein sequence ID" value="WDE13041.1"/>
    <property type="molecule type" value="Genomic_DNA"/>
</dbReference>
<proteinExistence type="predicted"/>
<keyword evidence="2" id="KW-1185">Reference proteome</keyword>
<protein>
    <recommendedName>
        <fullName evidence="3">DUF2489 domain-containing protein</fullName>
    </recommendedName>
</protein>
<dbReference type="RefSeq" id="WP_274053379.1">
    <property type="nucleotide sequence ID" value="NZ_CP059693.1"/>
</dbReference>
<gene>
    <name evidence="1" type="ORF">H3N35_06205</name>
</gene>
<evidence type="ECO:0000313" key="2">
    <source>
        <dbReference type="Proteomes" id="UP001215231"/>
    </source>
</evidence>
<evidence type="ECO:0008006" key="3">
    <source>
        <dbReference type="Google" id="ProtNLM"/>
    </source>
</evidence>
<name>A0ABY7VHW3_9GAMM</name>
<accession>A0ABY7VHW3</accession>
<organism evidence="1 2">
    <name type="scientific">Thalassomonas haliotis</name>
    <dbReference type="NCBI Taxonomy" id="485448"/>
    <lineage>
        <taxon>Bacteria</taxon>
        <taxon>Pseudomonadati</taxon>
        <taxon>Pseudomonadota</taxon>
        <taxon>Gammaproteobacteria</taxon>
        <taxon>Alteromonadales</taxon>
        <taxon>Colwelliaceae</taxon>
        <taxon>Thalassomonas</taxon>
    </lineage>
</organism>
<dbReference type="Proteomes" id="UP001215231">
    <property type="component" value="Chromosome"/>
</dbReference>